<dbReference type="FunFam" id="3.20.20.140:FF:000005">
    <property type="entry name" value="TatD family hydrolase"/>
    <property type="match status" value="1"/>
</dbReference>
<dbReference type="EC" id="3.1.21.-" evidence="4"/>
<feature type="binding site" evidence="3">
    <location>
        <position position="153"/>
    </location>
    <ligand>
        <name>a divalent metal cation</name>
        <dbReference type="ChEBI" id="CHEBI:60240"/>
        <label>2</label>
    </ligand>
</feature>
<dbReference type="GO" id="GO:0046872">
    <property type="term" value="F:metal ion binding"/>
    <property type="evidence" value="ECO:0007669"/>
    <property type="project" value="UniProtKB-KW"/>
</dbReference>
<sequence>MVHHIFDSHAHYDDERFCEDRGELLSSFPAAGVCRVLNAGCNLEASRAGIALGREYPFLYSAVGCHPDAADEVTPQSLALLRELAGEEKVKAIGEIGLDYHYEDIPRQRQIPAFEVQLQLAGELDMPVIIHSREAVEDTMRLLNQYRPKGVVHCFSGSVETAKEVLRLGMYIGVTGVITFKNARRIREVVESVPLDRLLIETDCPYMAPEPYRGKRCDSTMLPRMAEAIAAIKGITAQEVADATCRNACRFFDIPLPEGLGE</sequence>
<evidence type="ECO:0000256" key="3">
    <source>
        <dbReference type="PIRSR" id="PIRSR005902-1"/>
    </source>
</evidence>
<dbReference type="AlphaFoldDB" id="A0A6N2TAH8"/>
<keyword evidence="1 3" id="KW-0479">Metal-binding</keyword>
<dbReference type="NCBIfam" id="TIGR00010">
    <property type="entry name" value="YchF/TatD family DNA exonuclease"/>
    <property type="match status" value="1"/>
</dbReference>
<dbReference type="SUPFAM" id="SSF51556">
    <property type="entry name" value="Metallo-dependent hydrolases"/>
    <property type="match status" value="1"/>
</dbReference>
<protein>
    <submittedName>
        <fullName evidence="4">Putative deoxyribonuclease YcfH</fullName>
        <ecNumber evidence="4">3.1.21.-</ecNumber>
    </submittedName>
</protein>
<reference evidence="4" key="1">
    <citation type="submission" date="2019-11" db="EMBL/GenBank/DDBJ databases">
        <authorList>
            <person name="Feng L."/>
        </authorList>
    </citation>
    <scope>NUCLEOTIDE SEQUENCE</scope>
    <source>
        <strain evidence="4">AundefinedLFYP135</strain>
    </source>
</reference>
<accession>A0A6N2TAH8</accession>
<dbReference type="PIRSF" id="PIRSF005902">
    <property type="entry name" value="DNase_TatD"/>
    <property type="match status" value="1"/>
</dbReference>
<dbReference type="PROSITE" id="PS01090">
    <property type="entry name" value="TATD_2"/>
    <property type="match status" value="1"/>
</dbReference>
<gene>
    <name evidence="4" type="primary">ycfH</name>
    <name evidence="4" type="ORF">AULFYP135_01348</name>
</gene>
<evidence type="ECO:0000256" key="1">
    <source>
        <dbReference type="ARBA" id="ARBA00022723"/>
    </source>
</evidence>
<dbReference type="GO" id="GO:0004536">
    <property type="term" value="F:DNA nuclease activity"/>
    <property type="evidence" value="ECO:0007669"/>
    <property type="project" value="InterPro"/>
</dbReference>
<feature type="binding site" evidence="3">
    <location>
        <position position="95"/>
    </location>
    <ligand>
        <name>a divalent metal cation</name>
        <dbReference type="ChEBI" id="CHEBI:60240"/>
        <label>1</label>
    </ligand>
</feature>
<dbReference type="GO" id="GO:0016788">
    <property type="term" value="F:hydrolase activity, acting on ester bonds"/>
    <property type="evidence" value="ECO:0007669"/>
    <property type="project" value="InterPro"/>
</dbReference>
<dbReference type="PANTHER" id="PTHR46124">
    <property type="entry name" value="D-AMINOACYL-TRNA DEACYLASE"/>
    <property type="match status" value="1"/>
</dbReference>
<feature type="binding site" evidence="3">
    <location>
        <position position="203"/>
    </location>
    <ligand>
        <name>a divalent metal cation</name>
        <dbReference type="ChEBI" id="CHEBI:60240"/>
        <label>1</label>
    </ligand>
</feature>
<dbReference type="InterPro" id="IPR032466">
    <property type="entry name" value="Metal_Hydrolase"/>
</dbReference>
<feature type="binding site" evidence="3">
    <location>
        <position position="11"/>
    </location>
    <ligand>
        <name>a divalent metal cation</name>
        <dbReference type="ChEBI" id="CHEBI:60240"/>
        <label>1</label>
    </ligand>
</feature>
<name>A0A6N2TAH8_9FIRM</name>
<organism evidence="4">
    <name type="scientific">uncultured Anaerotruncus sp</name>
    <dbReference type="NCBI Taxonomy" id="905011"/>
    <lineage>
        <taxon>Bacteria</taxon>
        <taxon>Bacillati</taxon>
        <taxon>Bacillota</taxon>
        <taxon>Clostridia</taxon>
        <taxon>Eubacteriales</taxon>
        <taxon>Oscillospiraceae</taxon>
        <taxon>Anaerotruncus</taxon>
        <taxon>environmental samples</taxon>
    </lineage>
</organism>
<dbReference type="InterPro" id="IPR015991">
    <property type="entry name" value="TatD/YcfH-like"/>
</dbReference>
<keyword evidence="2 4" id="KW-0378">Hydrolase</keyword>
<dbReference type="Pfam" id="PF01026">
    <property type="entry name" value="TatD_DNase"/>
    <property type="match status" value="1"/>
</dbReference>
<evidence type="ECO:0000256" key="2">
    <source>
        <dbReference type="ARBA" id="ARBA00022801"/>
    </source>
</evidence>
<proteinExistence type="predicted"/>
<dbReference type="CDD" id="cd01310">
    <property type="entry name" value="TatD_DNAse"/>
    <property type="match status" value="1"/>
</dbReference>
<dbReference type="InterPro" id="IPR001130">
    <property type="entry name" value="TatD-like"/>
</dbReference>
<dbReference type="GO" id="GO:0005829">
    <property type="term" value="C:cytosol"/>
    <property type="evidence" value="ECO:0007669"/>
    <property type="project" value="TreeGrafter"/>
</dbReference>
<dbReference type="Gene3D" id="3.20.20.140">
    <property type="entry name" value="Metal-dependent hydrolases"/>
    <property type="match status" value="1"/>
</dbReference>
<feature type="binding site" evidence="3">
    <location>
        <position position="131"/>
    </location>
    <ligand>
        <name>a divalent metal cation</name>
        <dbReference type="ChEBI" id="CHEBI:60240"/>
        <label>2</label>
    </ligand>
</feature>
<dbReference type="PROSITE" id="PS01091">
    <property type="entry name" value="TATD_3"/>
    <property type="match status" value="1"/>
</dbReference>
<feature type="binding site" evidence="3">
    <location>
        <position position="9"/>
    </location>
    <ligand>
        <name>a divalent metal cation</name>
        <dbReference type="ChEBI" id="CHEBI:60240"/>
        <label>1</label>
    </ligand>
</feature>
<dbReference type="EMBL" id="CACRSL010000003">
    <property type="protein sequence ID" value="VYT02764.1"/>
    <property type="molecule type" value="Genomic_DNA"/>
</dbReference>
<dbReference type="PANTHER" id="PTHR46124:SF2">
    <property type="entry name" value="D-AMINOACYL-TRNA DEACYLASE"/>
    <property type="match status" value="1"/>
</dbReference>
<dbReference type="InterPro" id="IPR018228">
    <property type="entry name" value="DNase_TatD-rel_CS"/>
</dbReference>
<evidence type="ECO:0000313" key="4">
    <source>
        <dbReference type="EMBL" id="VYT02764.1"/>
    </source>
</evidence>